<comment type="caution">
    <text evidence="2">The sequence shown here is derived from an EMBL/GenBank/DDBJ whole genome shotgun (WGS) entry which is preliminary data.</text>
</comment>
<dbReference type="SMART" id="SM00530">
    <property type="entry name" value="HTH_XRE"/>
    <property type="match status" value="1"/>
</dbReference>
<evidence type="ECO:0000259" key="1">
    <source>
        <dbReference type="PROSITE" id="PS50943"/>
    </source>
</evidence>
<dbReference type="Proteomes" id="UP000641803">
    <property type="component" value="Unassembled WGS sequence"/>
</dbReference>
<gene>
    <name evidence="2" type="ORF">H9652_04295</name>
</gene>
<dbReference type="Gene3D" id="1.10.260.40">
    <property type="entry name" value="lambda repressor-like DNA-binding domains"/>
    <property type="match status" value="1"/>
</dbReference>
<accession>A0ABR8RPB1</accession>
<feature type="domain" description="HTH cro/C1-type" evidence="1">
    <location>
        <begin position="25"/>
        <end position="86"/>
    </location>
</feature>
<protein>
    <submittedName>
        <fullName evidence="2">Helix-turn-helix transcriptional regulator</fullName>
    </submittedName>
</protein>
<evidence type="ECO:0000313" key="2">
    <source>
        <dbReference type="EMBL" id="MBD7949629.1"/>
    </source>
</evidence>
<dbReference type="PROSITE" id="PS50943">
    <property type="entry name" value="HTH_CROC1"/>
    <property type="match status" value="1"/>
</dbReference>
<dbReference type="CDD" id="cd00093">
    <property type="entry name" value="HTH_XRE"/>
    <property type="match status" value="1"/>
</dbReference>
<evidence type="ECO:0000313" key="3">
    <source>
        <dbReference type="Proteomes" id="UP000641803"/>
    </source>
</evidence>
<dbReference type="Pfam" id="PF01381">
    <property type="entry name" value="HTH_3"/>
    <property type="match status" value="1"/>
</dbReference>
<organism evidence="2 3">
    <name type="scientific">Oerskovia rustica</name>
    <dbReference type="NCBI Taxonomy" id="2762237"/>
    <lineage>
        <taxon>Bacteria</taxon>
        <taxon>Bacillati</taxon>
        <taxon>Actinomycetota</taxon>
        <taxon>Actinomycetes</taxon>
        <taxon>Micrococcales</taxon>
        <taxon>Cellulomonadaceae</taxon>
        <taxon>Oerskovia</taxon>
    </lineage>
</organism>
<dbReference type="InterPro" id="IPR010982">
    <property type="entry name" value="Lambda_DNA-bd_dom_sf"/>
</dbReference>
<reference evidence="2 3" key="1">
    <citation type="submission" date="2020-08" db="EMBL/GenBank/DDBJ databases">
        <title>A Genomic Blueprint of the Chicken Gut Microbiome.</title>
        <authorList>
            <person name="Gilroy R."/>
            <person name="Ravi A."/>
            <person name="Getino M."/>
            <person name="Pursley I."/>
            <person name="Horton D.L."/>
            <person name="Alikhan N.-F."/>
            <person name="Baker D."/>
            <person name="Gharbi K."/>
            <person name="Hall N."/>
            <person name="Watson M."/>
            <person name="Adriaenssens E.M."/>
            <person name="Foster-Nyarko E."/>
            <person name="Jarju S."/>
            <person name="Secka A."/>
            <person name="Antonio M."/>
            <person name="Oren A."/>
            <person name="Chaudhuri R."/>
            <person name="La Ragione R.M."/>
            <person name="Hildebrand F."/>
            <person name="Pallen M.J."/>
        </authorList>
    </citation>
    <scope>NUCLEOTIDE SEQUENCE [LARGE SCALE GENOMIC DNA]</scope>
    <source>
        <strain evidence="2 3">Sa4CUA1</strain>
    </source>
</reference>
<dbReference type="SUPFAM" id="SSF47413">
    <property type="entry name" value="lambda repressor-like DNA-binding domains"/>
    <property type="match status" value="1"/>
</dbReference>
<sequence length="98" mass="10363">MAAKIAGPGPVPPLREAKTPPYVPLRALRLAAGLTLEEVSARISAEFPEITASRGTLSAIESGSRGVSDLMLRALERAFRIPEGSMTTSYAPRTRDAA</sequence>
<dbReference type="EMBL" id="JACSQQ010000005">
    <property type="protein sequence ID" value="MBD7949629.1"/>
    <property type="molecule type" value="Genomic_DNA"/>
</dbReference>
<dbReference type="InterPro" id="IPR001387">
    <property type="entry name" value="Cro/C1-type_HTH"/>
</dbReference>
<proteinExistence type="predicted"/>
<name>A0ABR8RPB1_9CELL</name>
<keyword evidence="3" id="KW-1185">Reference proteome</keyword>